<proteinExistence type="predicted"/>
<organism evidence="1 2">
    <name type="scientific">Chitinophaga pollutisoli</name>
    <dbReference type="NCBI Taxonomy" id="3133966"/>
    <lineage>
        <taxon>Bacteria</taxon>
        <taxon>Pseudomonadati</taxon>
        <taxon>Bacteroidota</taxon>
        <taxon>Chitinophagia</taxon>
        <taxon>Chitinophagales</taxon>
        <taxon>Chitinophagaceae</taxon>
        <taxon>Chitinophaga</taxon>
    </lineage>
</organism>
<accession>A0ABZ2YIS4</accession>
<keyword evidence="2" id="KW-1185">Reference proteome</keyword>
<protein>
    <recommendedName>
        <fullName evidence="3">Viral A-type inclusion protein</fullName>
    </recommendedName>
</protein>
<evidence type="ECO:0000313" key="1">
    <source>
        <dbReference type="EMBL" id="WZN39503.1"/>
    </source>
</evidence>
<evidence type="ECO:0000313" key="2">
    <source>
        <dbReference type="Proteomes" id="UP001485459"/>
    </source>
</evidence>
<name>A0ABZ2YIS4_9BACT</name>
<dbReference type="Proteomes" id="UP001485459">
    <property type="component" value="Chromosome"/>
</dbReference>
<dbReference type="EMBL" id="CP149822">
    <property type="protein sequence ID" value="WZN39503.1"/>
    <property type="molecule type" value="Genomic_DNA"/>
</dbReference>
<evidence type="ECO:0008006" key="3">
    <source>
        <dbReference type="Google" id="ProtNLM"/>
    </source>
</evidence>
<reference evidence="2" key="1">
    <citation type="submission" date="2024-03" db="EMBL/GenBank/DDBJ databases">
        <title>Chitinophaga horti sp. nov., isolated from garden soil.</title>
        <authorList>
            <person name="Lee D.S."/>
            <person name="Han D.M."/>
            <person name="Baek J.H."/>
            <person name="Choi D.G."/>
            <person name="Jeon J.H."/>
            <person name="Jeon C.O."/>
        </authorList>
    </citation>
    <scope>NUCLEOTIDE SEQUENCE [LARGE SCALE GENOMIC DNA]</scope>
    <source>
        <strain evidence="2">GPA1</strain>
    </source>
</reference>
<sequence>MQNILRTLPVAAAIFITACNSGGTGATQNTAAIQDSLAIDSLSTEVMAIHDEGMAKMMVIRRLRTRVAEITDSLGKKKADTTAYHTAGSMLDSANNAMNTWMHGYDMEMTGKDNAQKKAYLESEKQKISTVKDLMLKSIDEAKILLKEQ</sequence>
<gene>
    <name evidence="1" type="ORF">WJU16_15985</name>
</gene>
<dbReference type="RefSeq" id="WP_341834486.1">
    <property type="nucleotide sequence ID" value="NZ_CP149822.1"/>
</dbReference>
<dbReference type="PROSITE" id="PS51257">
    <property type="entry name" value="PROKAR_LIPOPROTEIN"/>
    <property type="match status" value="1"/>
</dbReference>